<comment type="caution">
    <text evidence="2">The sequence shown here is derived from an EMBL/GenBank/DDBJ whole genome shotgun (WGS) entry which is preliminary data.</text>
</comment>
<keyword evidence="1" id="KW-0732">Signal</keyword>
<dbReference type="AlphaFoldDB" id="A0A850QIR3"/>
<evidence type="ECO:0000256" key="1">
    <source>
        <dbReference type="SAM" id="SignalP"/>
    </source>
</evidence>
<dbReference type="EMBL" id="JABXYJ010000016">
    <property type="protein sequence ID" value="NVO79471.1"/>
    <property type="molecule type" value="Genomic_DNA"/>
</dbReference>
<organism evidence="2 3">
    <name type="scientific">Undibacterium oligocarboniphilum</name>
    <dbReference type="NCBI Taxonomy" id="666702"/>
    <lineage>
        <taxon>Bacteria</taxon>
        <taxon>Pseudomonadati</taxon>
        <taxon>Pseudomonadota</taxon>
        <taxon>Betaproteobacteria</taxon>
        <taxon>Burkholderiales</taxon>
        <taxon>Oxalobacteraceae</taxon>
        <taxon>Undibacterium</taxon>
    </lineage>
</organism>
<protein>
    <submittedName>
        <fullName evidence="2">Uncharacterized protein</fullName>
    </submittedName>
</protein>
<evidence type="ECO:0000313" key="2">
    <source>
        <dbReference type="EMBL" id="NVO79471.1"/>
    </source>
</evidence>
<reference evidence="2 3" key="1">
    <citation type="submission" date="2020-06" db="EMBL/GenBank/DDBJ databases">
        <authorList>
            <person name="Qiu C."/>
            <person name="Liu Z."/>
        </authorList>
    </citation>
    <scope>NUCLEOTIDE SEQUENCE [LARGE SCALE GENOMIC DNA]</scope>
    <source>
        <strain evidence="2 3">EM 1</strain>
    </source>
</reference>
<accession>A0A850QIR3</accession>
<keyword evidence="3" id="KW-1185">Reference proteome</keyword>
<feature type="chain" id="PRO_5032835282" evidence="1">
    <location>
        <begin position="23"/>
        <end position="82"/>
    </location>
</feature>
<evidence type="ECO:0000313" key="3">
    <source>
        <dbReference type="Proteomes" id="UP000588051"/>
    </source>
</evidence>
<feature type="signal peptide" evidence="1">
    <location>
        <begin position="1"/>
        <end position="22"/>
    </location>
</feature>
<dbReference type="Proteomes" id="UP000588051">
    <property type="component" value="Unassembled WGS sequence"/>
</dbReference>
<gene>
    <name evidence="2" type="ORF">HV832_16760</name>
</gene>
<name>A0A850QIR3_9BURK</name>
<proteinExistence type="predicted"/>
<dbReference type="RefSeq" id="WP_176805185.1">
    <property type="nucleotide sequence ID" value="NZ_JABXYJ010000016.1"/>
</dbReference>
<sequence>MKHLFRALVSGAILATSLSAVAGPDFQMLELARKARALRLSHQATTLVNQPVSSSNPVQTEVDAKEKQMMKDCNEMKKKSKN</sequence>